<dbReference type="Gene3D" id="1.20.1250.20">
    <property type="entry name" value="MFS general substrate transporter like domains"/>
    <property type="match status" value="2"/>
</dbReference>
<reference evidence="10 11" key="1">
    <citation type="submission" date="2019-08" db="EMBL/GenBank/DDBJ databases">
        <title>Draft genome for granaticin producer strain Streptomyces parvus C05.</title>
        <authorList>
            <person name="Gonzalez-Pimentel J.L."/>
        </authorList>
    </citation>
    <scope>NUCLEOTIDE SEQUENCE [LARGE SCALE GENOMIC DNA]</scope>
    <source>
        <strain evidence="10 11">C05</strain>
    </source>
</reference>
<evidence type="ECO:0000259" key="9">
    <source>
        <dbReference type="PROSITE" id="PS50850"/>
    </source>
</evidence>
<dbReference type="InterPro" id="IPR036259">
    <property type="entry name" value="MFS_trans_sf"/>
</dbReference>
<feature type="transmembrane region" description="Helical" evidence="8">
    <location>
        <begin position="181"/>
        <end position="202"/>
    </location>
</feature>
<dbReference type="Pfam" id="PF07690">
    <property type="entry name" value="MFS_1"/>
    <property type="match status" value="1"/>
</dbReference>
<keyword evidence="11" id="KW-1185">Reference proteome</keyword>
<feature type="transmembrane region" description="Helical" evidence="8">
    <location>
        <begin position="313"/>
        <end position="335"/>
    </location>
</feature>
<proteinExistence type="predicted"/>
<keyword evidence="5 8" id="KW-1133">Transmembrane helix</keyword>
<dbReference type="AlphaFoldDB" id="A0A5D4JLI4"/>
<comment type="caution">
    <text evidence="10">The sequence shown here is derived from an EMBL/GenBank/DDBJ whole genome shotgun (WGS) entry which is preliminary data.</text>
</comment>
<protein>
    <submittedName>
        <fullName evidence="10">MFS transporter</fullName>
    </submittedName>
</protein>
<feature type="transmembrane region" description="Helical" evidence="8">
    <location>
        <begin position="283"/>
        <end position="307"/>
    </location>
</feature>
<dbReference type="PROSITE" id="PS50850">
    <property type="entry name" value="MFS"/>
    <property type="match status" value="1"/>
</dbReference>
<feature type="transmembrane region" description="Helical" evidence="8">
    <location>
        <begin position="408"/>
        <end position="433"/>
    </location>
</feature>
<dbReference type="GO" id="GO:0046677">
    <property type="term" value="P:response to antibiotic"/>
    <property type="evidence" value="ECO:0007669"/>
    <property type="project" value="UniProtKB-KW"/>
</dbReference>
<dbReference type="PANTHER" id="PTHR42718:SF46">
    <property type="entry name" value="BLR6921 PROTEIN"/>
    <property type="match status" value="1"/>
</dbReference>
<keyword evidence="7" id="KW-0046">Antibiotic resistance</keyword>
<gene>
    <name evidence="10" type="ORF">FY004_07405</name>
</gene>
<dbReference type="InterPro" id="IPR020846">
    <property type="entry name" value="MFS_dom"/>
</dbReference>
<name>A0A5D4JLI4_9ACTN</name>
<dbReference type="SUPFAM" id="SSF103473">
    <property type="entry name" value="MFS general substrate transporter"/>
    <property type="match status" value="1"/>
</dbReference>
<feature type="transmembrane region" description="Helical" evidence="8">
    <location>
        <begin position="153"/>
        <end position="175"/>
    </location>
</feature>
<feature type="transmembrane region" description="Helical" evidence="8">
    <location>
        <begin position="27"/>
        <end position="52"/>
    </location>
</feature>
<keyword evidence="6 8" id="KW-0472">Membrane</keyword>
<keyword evidence="3" id="KW-1003">Cell membrane</keyword>
<keyword evidence="4 8" id="KW-0812">Transmembrane</keyword>
<evidence type="ECO:0000256" key="1">
    <source>
        <dbReference type="ARBA" id="ARBA00004651"/>
    </source>
</evidence>
<dbReference type="InterPro" id="IPR011701">
    <property type="entry name" value="MFS"/>
</dbReference>
<feature type="transmembrane region" description="Helical" evidence="8">
    <location>
        <begin position="94"/>
        <end position="113"/>
    </location>
</feature>
<feature type="domain" description="Major facilitator superfamily (MFS) profile" evidence="9">
    <location>
        <begin position="28"/>
        <end position="480"/>
    </location>
</feature>
<dbReference type="GO" id="GO:0005886">
    <property type="term" value="C:plasma membrane"/>
    <property type="evidence" value="ECO:0007669"/>
    <property type="project" value="UniProtKB-SubCell"/>
</dbReference>
<evidence type="ECO:0000256" key="7">
    <source>
        <dbReference type="ARBA" id="ARBA00023251"/>
    </source>
</evidence>
<dbReference type="CDD" id="cd17321">
    <property type="entry name" value="MFS_MMR_MDR_like"/>
    <property type="match status" value="1"/>
</dbReference>
<feature type="transmembrane region" description="Helical" evidence="8">
    <location>
        <begin position="119"/>
        <end position="141"/>
    </location>
</feature>
<evidence type="ECO:0000256" key="5">
    <source>
        <dbReference type="ARBA" id="ARBA00022989"/>
    </source>
</evidence>
<dbReference type="Proteomes" id="UP000323242">
    <property type="component" value="Unassembled WGS sequence"/>
</dbReference>
<keyword evidence="2" id="KW-0813">Transport</keyword>
<feature type="transmembrane region" description="Helical" evidence="8">
    <location>
        <begin position="246"/>
        <end position="263"/>
    </location>
</feature>
<evidence type="ECO:0000313" key="10">
    <source>
        <dbReference type="EMBL" id="TYR65209.1"/>
    </source>
</evidence>
<dbReference type="EMBL" id="VSZQ01000028">
    <property type="protein sequence ID" value="TYR65209.1"/>
    <property type="molecule type" value="Genomic_DNA"/>
</dbReference>
<accession>A0A5D4JLI4</accession>
<feature type="transmembrane region" description="Helical" evidence="8">
    <location>
        <begin position="214"/>
        <end position="234"/>
    </location>
</feature>
<feature type="transmembrane region" description="Helical" evidence="8">
    <location>
        <begin position="372"/>
        <end position="396"/>
    </location>
</feature>
<feature type="transmembrane region" description="Helical" evidence="8">
    <location>
        <begin position="453"/>
        <end position="476"/>
    </location>
</feature>
<organism evidence="10 11">
    <name type="scientific">Streptomyces parvus</name>
    <dbReference type="NCBI Taxonomy" id="66428"/>
    <lineage>
        <taxon>Bacteria</taxon>
        <taxon>Bacillati</taxon>
        <taxon>Actinomycetota</taxon>
        <taxon>Actinomycetes</taxon>
        <taxon>Kitasatosporales</taxon>
        <taxon>Streptomycetaceae</taxon>
        <taxon>Streptomyces</taxon>
    </lineage>
</organism>
<comment type="subcellular location">
    <subcellularLocation>
        <location evidence="1">Cell membrane</location>
        <topology evidence="1">Multi-pass membrane protein</topology>
    </subcellularLocation>
</comment>
<evidence type="ECO:0000256" key="3">
    <source>
        <dbReference type="ARBA" id="ARBA00022475"/>
    </source>
</evidence>
<dbReference type="GO" id="GO:0022857">
    <property type="term" value="F:transmembrane transporter activity"/>
    <property type="evidence" value="ECO:0007669"/>
    <property type="project" value="InterPro"/>
</dbReference>
<sequence>MSDVEERAGAPAASAVDQDGMTGRQKLALAVLLGAQFMLAADFSILTVSLPVIGDSLGFSLDSLQWITTAFALPAAGFTLLFGRIADLAGRRRMFLIGIVLLAVASLVGGLANSPEVLLAARVAQGVATAISVPSALSLMTTTFPEGPLRQKALGLNGALVGAGFSAGALLGGVLTESLSWRWSFLINVPVVVLLVIGTLMVIPEGRAAVRTRLDVPGAITVTGGLLALVFGITTAGHEGWGASSVYLWLAVAAVLLVAFWFIELNSANPLAPVRVLKRGSVLWGNFGGFATIAMATATSFAATLYMQKVLGFSAFTTGVAIGLPGIAIIVAGTIAPRLLARLGAPAVLSLALVVQSLGFAVLLGLSDSDMGAVLVFVGLAVGFFAHAYAIVAYMVSATSGLPDEEQGLATGLTTMSMQIAITLGIPVISAVISARTAALEKTGSETDAVLGGVRAGVLVDALFLLAAAAIVWLFLARKARTGKGAL</sequence>
<feature type="transmembrane region" description="Helical" evidence="8">
    <location>
        <begin position="347"/>
        <end position="366"/>
    </location>
</feature>
<feature type="transmembrane region" description="Helical" evidence="8">
    <location>
        <begin position="64"/>
        <end position="82"/>
    </location>
</feature>
<dbReference type="PRINTS" id="PR01036">
    <property type="entry name" value="TCRTETB"/>
</dbReference>
<dbReference type="PANTHER" id="PTHR42718">
    <property type="entry name" value="MAJOR FACILITATOR SUPERFAMILY MULTIDRUG TRANSPORTER MFSC"/>
    <property type="match status" value="1"/>
</dbReference>
<evidence type="ECO:0000256" key="2">
    <source>
        <dbReference type="ARBA" id="ARBA00022448"/>
    </source>
</evidence>
<evidence type="ECO:0000256" key="8">
    <source>
        <dbReference type="SAM" id="Phobius"/>
    </source>
</evidence>
<evidence type="ECO:0000256" key="4">
    <source>
        <dbReference type="ARBA" id="ARBA00022692"/>
    </source>
</evidence>
<evidence type="ECO:0000313" key="11">
    <source>
        <dbReference type="Proteomes" id="UP000323242"/>
    </source>
</evidence>
<evidence type="ECO:0000256" key="6">
    <source>
        <dbReference type="ARBA" id="ARBA00023136"/>
    </source>
</evidence>